<dbReference type="OrthoDB" id="3017812at2759"/>
<gene>
    <name evidence="1" type="ORF">M422DRAFT_272771</name>
</gene>
<name>A0A0C9ULN4_SPHS4</name>
<dbReference type="HOGENOM" id="CLU_509171_0_0_1"/>
<protein>
    <recommendedName>
        <fullName evidence="3">Protein kinase domain-containing protein</fullName>
    </recommendedName>
</protein>
<evidence type="ECO:0000313" key="1">
    <source>
        <dbReference type="EMBL" id="KIJ26195.1"/>
    </source>
</evidence>
<dbReference type="InterPro" id="IPR059179">
    <property type="entry name" value="MLKL-like_MCAfunc"/>
</dbReference>
<evidence type="ECO:0000313" key="2">
    <source>
        <dbReference type="Proteomes" id="UP000054279"/>
    </source>
</evidence>
<proteinExistence type="predicted"/>
<organism evidence="1 2">
    <name type="scientific">Sphaerobolus stellatus (strain SS14)</name>
    <dbReference type="NCBI Taxonomy" id="990650"/>
    <lineage>
        <taxon>Eukaryota</taxon>
        <taxon>Fungi</taxon>
        <taxon>Dikarya</taxon>
        <taxon>Basidiomycota</taxon>
        <taxon>Agaricomycotina</taxon>
        <taxon>Agaricomycetes</taxon>
        <taxon>Phallomycetidae</taxon>
        <taxon>Geastrales</taxon>
        <taxon>Sphaerobolaceae</taxon>
        <taxon>Sphaerobolus</taxon>
    </lineage>
</organism>
<dbReference type="Proteomes" id="UP000054279">
    <property type="component" value="Unassembled WGS sequence"/>
</dbReference>
<reference evidence="1 2" key="1">
    <citation type="submission" date="2014-06" db="EMBL/GenBank/DDBJ databases">
        <title>Evolutionary Origins and Diversification of the Mycorrhizal Mutualists.</title>
        <authorList>
            <consortium name="DOE Joint Genome Institute"/>
            <consortium name="Mycorrhizal Genomics Consortium"/>
            <person name="Kohler A."/>
            <person name="Kuo A."/>
            <person name="Nagy L.G."/>
            <person name="Floudas D."/>
            <person name="Copeland A."/>
            <person name="Barry K.W."/>
            <person name="Cichocki N."/>
            <person name="Veneault-Fourrey C."/>
            <person name="LaButti K."/>
            <person name="Lindquist E.A."/>
            <person name="Lipzen A."/>
            <person name="Lundell T."/>
            <person name="Morin E."/>
            <person name="Murat C."/>
            <person name="Riley R."/>
            <person name="Ohm R."/>
            <person name="Sun H."/>
            <person name="Tunlid A."/>
            <person name="Henrissat B."/>
            <person name="Grigoriev I.V."/>
            <person name="Hibbett D.S."/>
            <person name="Martin F."/>
        </authorList>
    </citation>
    <scope>NUCLEOTIDE SEQUENCE [LARGE SCALE GENOMIC DNA]</scope>
    <source>
        <strain evidence="1 2">SS14</strain>
    </source>
</reference>
<dbReference type="AlphaFoldDB" id="A0A0C9ULN4"/>
<dbReference type="InterPro" id="IPR011009">
    <property type="entry name" value="Kinase-like_dom_sf"/>
</dbReference>
<accession>A0A0C9ULN4</accession>
<dbReference type="CDD" id="cd21037">
    <property type="entry name" value="MLKL_NTD"/>
    <property type="match status" value="1"/>
</dbReference>
<sequence length="535" mass="61109">MLIVRRVFRRKQFNSGSDGEWISHAMKAAKLTADAAKMIPVAGPFIEGVANIFCDILEPLKQSKDKKEIFKELTQSITRVFQILQKAILGTPRAEPSDEFMKMCSDFKSLMERLLKDHTLFVSESQSHPMRNYLRSEQIRGMISRYQKDINTLRDDLVLYCTVSTHLQVQMFKIDGSPASVSLVPRIDNDHIPEFEDFHELKQRDINLQVEITHNNPILSFRRGMLLPFKEYHALTSANGMSHRTTVKVYEGETSKEDLKAELQIMAHLRHPNIAQVMGFCKSQYLPAVIFYDNLRPVSGLSYYGQLDLTCNTIEELTMRYRMSREIQVGVRHIQAKLPSFLKSENNGRWAILYFDLNVDYTEPGKAQLGIYSGKDNRVKISILLSDMGPDYFTTSDYSSTDVIDRNGLKALHTHLESRVARSPAKTTSLLQNFYSVIPVLHKSFPLDSDKVLLGGVYAWYLPCLTCQQCSIPYPFTSSSNEQKLVAGFSSHDYNVDDWQLSTTSSEVWSSLKQSDEGIRLSFTDSHITEKTTLF</sequence>
<dbReference type="EMBL" id="KN837380">
    <property type="protein sequence ID" value="KIJ26195.1"/>
    <property type="molecule type" value="Genomic_DNA"/>
</dbReference>
<evidence type="ECO:0008006" key="3">
    <source>
        <dbReference type="Google" id="ProtNLM"/>
    </source>
</evidence>
<dbReference type="Gene3D" id="3.30.200.20">
    <property type="entry name" value="Phosphorylase Kinase, domain 1"/>
    <property type="match status" value="1"/>
</dbReference>
<keyword evidence="2" id="KW-1185">Reference proteome</keyword>
<dbReference type="SUPFAM" id="SSF56112">
    <property type="entry name" value="Protein kinase-like (PK-like)"/>
    <property type="match status" value="1"/>
</dbReference>